<evidence type="ECO:0000313" key="1">
    <source>
        <dbReference type="EMBL" id="GAH13635.1"/>
    </source>
</evidence>
<comment type="caution">
    <text evidence="1">The sequence shown here is derived from an EMBL/GenBank/DDBJ whole genome shotgun (WGS) entry which is preliminary data.</text>
</comment>
<gene>
    <name evidence="1" type="ORF">S01H4_60091</name>
</gene>
<organism evidence="1">
    <name type="scientific">marine sediment metagenome</name>
    <dbReference type="NCBI Taxonomy" id="412755"/>
    <lineage>
        <taxon>unclassified sequences</taxon>
        <taxon>metagenomes</taxon>
        <taxon>ecological metagenomes</taxon>
    </lineage>
</organism>
<dbReference type="AlphaFoldDB" id="X1DZM5"/>
<protein>
    <submittedName>
        <fullName evidence="1">Uncharacterized protein</fullName>
    </submittedName>
</protein>
<dbReference type="EMBL" id="BART01035354">
    <property type="protein sequence ID" value="GAH13635.1"/>
    <property type="molecule type" value="Genomic_DNA"/>
</dbReference>
<reference evidence="1" key="1">
    <citation type="journal article" date="2014" name="Front. Microbiol.">
        <title>High frequency of phylogenetically diverse reductive dehalogenase-homologous genes in deep subseafloor sedimentary metagenomes.</title>
        <authorList>
            <person name="Kawai M."/>
            <person name="Futagami T."/>
            <person name="Toyoda A."/>
            <person name="Takaki Y."/>
            <person name="Nishi S."/>
            <person name="Hori S."/>
            <person name="Arai W."/>
            <person name="Tsubouchi T."/>
            <person name="Morono Y."/>
            <person name="Uchiyama I."/>
            <person name="Ito T."/>
            <person name="Fujiyama A."/>
            <person name="Inagaki F."/>
            <person name="Takami H."/>
        </authorList>
    </citation>
    <scope>NUCLEOTIDE SEQUENCE</scope>
    <source>
        <strain evidence="1">Expedition CK06-06</strain>
    </source>
</reference>
<proteinExistence type="predicted"/>
<accession>X1DZM5</accession>
<name>X1DZM5_9ZZZZ</name>
<sequence length="49" mass="5356">MPDDYRPSIQKDDAELSALPQAQKDRLCHALLTASAPFLPEAVYTHSSG</sequence>